<keyword evidence="14" id="KW-0411">Iron-sulfur</keyword>
<comment type="cofactor">
    <cofactor evidence="3">
        <name>FAD</name>
        <dbReference type="ChEBI" id="CHEBI:57692"/>
    </cofactor>
</comment>
<evidence type="ECO:0000256" key="18">
    <source>
        <dbReference type="ARBA" id="ARBA00048151"/>
    </source>
</evidence>
<accession>A0A0A2GWZ1</accession>
<dbReference type="EMBL" id="JSAQ01000001">
    <property type="protein sequence ID" value="KGO07752.1"/>
    <property type="molecule type" value="Genomic_DNA"/>
</dbReference>
<comment type="catalytic activity">
    <reaction evidence="18">
        <text>2 L-glutamate + NADP(+) = L-glutamine + 2-oxoglutarate + NADPH + H(+)</text>
        <dbReference type="Rhea" id="RHEA:15501"/>
        <dbReference type="ChEBI" id="CHEBI:15378"/>
        <dbReference type="ChEBI" id="CHEBI:16810"/>
        <dbReference type="ChEBI" id="CHEBI:29985"/>
        <dbReference type="ChEBI" id="CHEBI:57783"/>
        <dbReference type="ChEBI" id="CHEBI:58349"/>
        <dbReference type="ChEBI" id="CHEBI:58359"/>
        <dbReference type="EC" id="1.4.1.13"/>
    </reaction>
</comment>
<organism evidence="22 23">
    <name type="scientific">Dokdonia donghaensis DSW-1</name>
    <dbReference type="NCBI Taxonomy" id="1300343"/>
    <lineage>
        <taxon>Bacteria</taxon>
        <taxon>Pseudomonadati</taxon>
        <taxon>Bacteroidota</taxon>
        <taxon>Flavobacteriia</taxon>
        <taxon>Flavobacteriales</taxon>
        <taxon>Flavobacteriaceae</taxon>
        <taxon>Dokdonia</taxon>
    </lineage>
</organism>
<evidence type="ECO:0000256" key="1">
    <source>
        <dbReference type="ARBA" id="ARBA00001917"/>
    </source>
</evidence>
<keyword evidence="12" id="KW-0560">Oxidoreductase</keyword>
<dbReference type="Gene3D" id="2.160.20.60">
    <property type="entry name" value="Glutamate synthase, alpha subunit, C-terminal domain"/>
    <property type="match status" value="1"/>
</dbReference>
<dbReference type="CDD" id="cd02808">
    <property type="entry name" value="GltS_FMN"/>
    <property type="match status" value="1"/>
</dbReference>
<dbReference type="InterPro" id="IPR006982">
    <property type="entry name" value="Glu_synth_centr_N"/>
</dbReference>
<dbReference type="FunFam" id="2.160.20.60:FF:000001">
    <property type="entry name" value="Glutamate synthase, large subunit"/>
    <property type="match status" value="1"/>
</dbReference>
<evidence type="ECO:0000256" key="13">
    <source>
        <dbReference type="ARBA" id="ARBA00023004"/>
    </source>
</evidence>
<dbReference type="GO" id="GO:0019676">
    <property type="term" value="P:ammonia assimilation cycle"/>
    <property type="evidence" value="ECO:0007669"/>
    <property type="project" value="TreeGrafter"/>
</dbReference>
<evidence type="ECO:0000313" key="22">
    <source>
        <dbReference type="EMBL" id="KGO07752.1"/>
    </source>
</evidence>
<protein>
    <recommendedName>
        <fullName evidence="19">Glutamate synthase [NADPH] large chain</fullName>
        <ecNumber evidence="5">1.4.1.13</ecNumber>
    </recommendedName>
    <alternativeName>
        <fullName evidence="20">Glutamate synthase subunit alpha</fullName>
    </alternativeName>
</protein>
<dbReference type="InterPro" id="IPR017932">
    <property type="entry name" value="GATase_2_dom"/>
</dbReference>
<proteinExistence type="inferred from homology"/>
<dbReference type="Pfam" id="PF04898">
    <property type="entry name" value="Glu_syn_central"/>
    <property type="match status" value="1"/>
</dbReference>
<dbReference type="SUPFAM" id="SSF51395">
    <property type="entry name" value="FMN-linked oxidoreductases"/>
    <property type="match status" value="1"/>
</dbReference>
<evidence type="ECO:0000256" key="7">
    <source>
        <dbReference type="ARBA" id="ARBA00022630"/>
    </source>
</evidence>
<keyword evidence="6" id="KW-0028">Amino-acid biosynthesis</keyword>
<sequence>MLRDQGLYLREFEHDACGAGFICSLKGVKSNDIIHKALEILEKLEHRGAVSADGRTGDGAGILIDIPHDYFQATCDFTLPKEGTYAVSNVFLPRKENQRAYCISVFEKSLTDQGINILGWRDVPVDQSILGEIAQVSEPFVKQIFVSYESKGDNSAFAKAQQKPTPEFEFNLKLFTARKIAEHTIYNSKLSESSFFYLPSFSTKTIIYKGLLMPQHIKVYYKDLMDPRVVTRLALVHQRFSTNTFPTWDLAQPFRYMCHNGEINTLRGNVTRMYAREELMESALFGEEIKKILPVVLPGKSDSASMDMVVELLLMTGRSLPEVMMMLVPEAWEKNEDMSPAKRAFYEFNSCLMEPWDGPASIPFTDGNYIGAVLDRNGLRPSRYSVTKDGYVIMSSEIGVVEIEPQNVQMHGRLEPGKMFLVDMAQGRIINDEEIKEEIATRHPYQEWLDNNLIHLKDIPYNECPLFLNEAPLKERLLTFGYTQEDINTIILPMAAKAKEPIGSMGNDAPIAALSERPQLIYNYFKQLFAQVTNPPLDGIREELITDISLTLGADSNIFEINGEHCKKLKIQNPVISKQDLDKIKSLDNESFKVVSVPILYKVEKGHNGLEDALENLLQEVSKQLDEGANIIILSDRNTSQELAPIPALLACSYVNNGLGGNKKRSSFSLIIESAEPREVHHFALLFGYGASAINPYMVNEIIENHPEDLKLANVDVEEAIQNFNKAVGKGVLKVMNKIGISTLNSYRSSQLFECIGISKKVVNQYFPRTVTRIEGVGLHQLEGEISKRHKAAYHTKDIAADLPLEIGGEYRWRRDGEAHLFNPLTIAKLQESVRSNKPVIYKEYADRVNNQAKQLMTIRGLFEFTNYDPIDIDEVEPWTDIVKRFKTGAMSYGSISKEAHETLAVAMNRIDGKSNSGEGGENQERFYKDVNGDWKNSAIKQVASGRFGVTSNYLTNAAEIQIKMAQGAKPGEGGQLPGPKVNPEIAKTRNSTPYVGLISPPPHHDIYSIEDLSQLIYDLKSANREARINVKLVSEVGVGTVAAGVAKAKADVILISGHDGGTGATPLTSLKHTGLPWELGLAEAQQTLVMNDLRGRVRLECDGQLKTGRDVAIACLLGAEEFGFATAPLVASGCIMMRVCHLNTCPVGIATQNPELRKRFKGKPEHVVNFMYFVAQELREIMAKLGFKTVDEMVGQVQKLDRNNTIEQYKALGLDLTPILHKVDTSKGQPLHNIEKQDHDLEKALDFKIISQAHPALFRKEKTTLDLKITNEDRAVGAILSNEISKIYGVNGLPENTLKINFEGSAGQSFAAFATHGLTLAVTGNTNDYIGKGLSGAKVIVKVPVEATIIPEDNVIIGNVAFYGATAGEAYINGKAGERFCVRNSGAKAVVEGIGDHGCEYMTGGIAVILGEVGRNFGAGMSGGIAYVYDTASMLSRKANTEGLNFLKVEEDQDKKELRQLVENHYNATLSPLAQRLLENWDAEIKNFTKVLPEEYRKALIRLEEEKTLAN</sequence>
<dbReference type="PANTHER" id="PTHR11938">
    <property type="entry name" value="FAD NADPH DEHYDROGENASE/OXIDOREDUCTASE"/>
    <property type="match status" value="1"/>
</dbReference>
<dbReference type="KEGG" id="ddo:I597_1581"/>
<name>A0A0A2GWZ1_9FLAO</name>
<dbReference type="Proteomes" id="UP000030140">
    <property type="component" value="Unassembled WGS sequence"/>
</dbReference>
<comment type="similarity">
    <text evidence="4">Belongs to the glutamate synthase family.</text>
</comment>
<dbReference type="RefSeq" id="WP_035328154.1">
    <property type="nucleotide sequence ID" value="NZ_CP015125.1"/>
</dbReference>
<keyword evidence="10" id="KW-0274">FAD</keyword>
<reference evidence="22 23" key="1">
    <citation type="submission" date="2014-10" db="EMBL/GenBank/DDBJ databases">
        <title>Draft genome sequence of the proteorhodopsin-containing marine bacterium Dokdonia donghaensis.</title>
        <authorList>
            <person name="Gomez-Consarnau L."/>
            <person name="Gonzalez J.M."/>
            <person name="Riedel T."/>
            <person name="Jaenicke S."/>
            <person name="Wagner-Doebler I."/>
            <person name="Fuhrman J.A."/>
        </authorList>
    </citation>
    <scope>NUCLEOTIDE SEQUENCE [LARGE SCALE GENOMIC DNA]</scope>
    <source>
        <strain evidence="22 23">DSW-1</strain>
    </source>
</reference>
<evidence type="ECO:0000256" key="9">
    <source>
        <dbReference type="ARBA" id="ARBA00022723"/>
    </source>
</evidence>
<dbReference type="Pfam" id="PF01493">
    <property type="entry name" value="GXGXG"/>
    <property type="match status" value="1"/>
</dbReference>
<evidence type="ECO:0000256" key="5">
    <source>
        <dbReference type="ARBA" id="ARBA00012079"/>
    </source>
</evidence>
<dbReference type="InterPro" id="IPR002932">
    <property type="entry name" value="Glu_synthdom"/>
</dbReference>
<dbReference type="GO" id="GO:0006537">
    <property type="term" value="P:glutamate biosynthetic process"/>
    <property type="evidence" value="ECO:0007669"/>
    <property type="project" value="UniProtKB-KW"/>
</dbReference>
<dbReference type="CDD" id="cd00713">
    <property type="entry name" value="GltS"/>
    <property type="match status" value="1"/>
</dbReference>
<evidence type="ECO:0000256" key="10">
    <source>
        <dbReference type="ARBA" id="ARBA00022827"/>
    </source>
</evidence>
<comment type="caution">
    <text evidence="22">The sequence shown here is derived from an EMBL/GenBank/DDBJ whole genome shotgun (WGS) entry which is preliminary data.</text>
</comment>
<evidence type="ECO:0000256" key="19">
    <source>
        <dbReference type="ARBA" id="ARBA00072108"/>
    </source>
</evidence>
<dbReference type="PROSITE" id="PS51278">
    <property type="entry name" value="GATASE_TYPE_2"/>
    <property type="match status" value="1"/>
</dbReference>
<dbReference type="Gene3D" id="3.60.20.10">
    <property type="entry name" value="Glutamine Phosphoribosylpyrophosphate, subunit 1, domain 1"/>
    <property type="match status" value="1"/>
</dbReference>
<evidence type="ECO:0000256" key="3">
    <source>
        <dbReference type="ARBA" id="ARBA00001974"/>
    </source>
</evidence>
<evidence type="ECO:0000256" key="8">
    <source>
        <dbReference type="ARBA" id="ARBA00022643"/>
    </source>
</evidence>
<evidence type="ECO:0000256" key="12">
    <source>
        <dbReference type="ARBA" id="ARBA00023002"/>
    </source>
</evidence>
<keyword evidence="8" id="KW-0288">FMN</keyword>
<comment type="pathway">
    <text evidence="17">Amino-acid biosynthesis; L-glutamate biosynthesis via GLT pathway; L-glutamate from 2-oxoglutarate and L-glutamine (NADP(+) route): step 1/1.</text>
</comment>
<keyword evidence="11" id="KW-0315">Glutamine amidotransferase</keyword>
<evidence type="ECO:0000256" key="4">
    <source>
        <dbReference type="ARBA" id="ARBA00009716"/>
    </source>
</evidence>
<dbReference type="EC" id="1.4.1.13" evidence="5"/>
<dbReference type="NCBIfam" id="NF008730">
    <property type="entry name" value="PRK11750.1"/>
    <property type="match status" value="1"/>
</dbReference>
<dbReference type="Gene3D" id="3.20.20.70">
    <property type="entry name" value="Aldolase class I"/>
    <property type="match status" value="2"/>
</dbReference>
<comment type="cofactor">
    <cofactor evidence="1">
        <name>FMN</name>
        <dbReference type="ChEBI" id="CHEBI:58210"/>
    </cofactor>
</comment>
<evidence type="ECO:0000256" key="17">
    <source>
        <dbReference type="ARBA" id="ARBA00037898"/>
    </source>
</evidence>
<dbReference type="FunFam" id="3.20.20.70:FF:000031">
    <property type="entry name" value="Glutamate synthase 1 [NADH]"/>
    <property type="match status" value="1"/>
</dbReference>
<evidence type="ECO:0000256" key="20">
    <source>
        <dbReference type="ARBA" id="ARBA00079921"/>
    </source>
</evidence>
<dbReference type="GO" id="GO:0046872">
    <property type="term" value="F:metal ion binding"/>
    <property type="evidence" value="ECO:0007669"/>
    <property type="project" value="UniProtKB-KW"/>
</dbReference>
<keyword evidence="15" id="KW-0314">Glutamate biosynthesis</keyword>
<evidence type="ECO:0000259" key="21">
    <source>
        <dbReference type="PROSITE" id="PS51278"/>
    </source>
</evidence>
<dbReference type="PANTHER" id="PTHR11938:SF133">
    <property type="entry name" value="GLUTAMATE SYNTHASE (NADH)"/>
    <property type="match status" value="1"/>
</dbReference>
<keyword evidence="23" id="KW-1185">Reference proteome</keyword>
<keyword evidence="13" id="KW-0408">Iron</keyword>
<keyword evidence="16" id="KW-0003">3Fe-4S</keyword>
<dbReference type="InterPro" id="IPR050711">
    <property type="entry name" value="ET-N_metabolism_enzyme"/>
</dbReference>
<evidence type="ECO:0000256" key="6">
    <source>
        <dbReference type="ARBA" id="ARBA00022605"/>
    </source>
</evidence>
<dbReference type="InterPro" id="IPR029055">
    <property type="entry name" value="Ntn_hydrolases_N"/>
</dbReference>
<keyword evidence="7" id="KW-0285">Flavoprotein</keyword>
<dbReference type="PATRIC" id="fig|1300343.5.peg.1591"/>
<dbReference type="FunFam" id="3.60.20.10:FF:000001">
    <property type="entry name" value="Glutamate synthase, large subunit"/>
    <property type="match status" value="1"/>
</dbReference>
<evidence type="ECO:0000313" key="23">
    <source>
        <dbReference type="Proteomes" id="UP000030140"/>
    </source>
</evidence>
<keyword evidence="9" id="KW-0479">Metal-binding</keyword>
<dbReference type="OrthoDB" id="9758182at2"/>
<dbReference type="InterPro" id="IPR013785">
    <property type="entry name" value="Aldolase_TIM"/>
</dbReference>
<dbReference type="SUPFAM" id="SSF56235">
    <property type="entry name" value="N-terminal nucleophile aminohydrolases (Ntn hydrolases)"/>
    <property type="match status" value="1"/>
</dbReference>
<dbReference type="Pfam" id="PF01645">
    <property type="entry name" value="Glu_synthase"/>
    <property type="match status" value="1"/>
</dbReference>
<dbReference type="InterPro" id="IPR002489">
    <property type="entry name" value="Glu_synth_asu_C"/>
</dbReference>
<evidence type="ECO:0000256" key="11">
    <source>
        <dbReference type="ARBA" id="ARBA00022962"/>
    </source>
</evidence>
<dbReference type="Pfam" id="PF00310">
    <property type="entry name" value="GATase_2"/>
    <property type="match status" value="1"/>
</dbReference>
<dbReference type="FunFam" id="3.20.20.70:FF:000053">
    <property type="entry name" value="Glutamate synthase large subunit"/>
    <property type="match status" value="1"/>
</dbReference>
<feature type="domain" description="Glutamine amidotransferase type-2" evidence="21">
    <location>
        <begin position="17"/>
        <end position="425"/>
    </location>
</feature>
<gene>
    <name evidence="22" type="ORF">NV36_13500</name>
</gene>
<dbReference type="GO" id="GO:0004355">
    <property type="term" value="F:glutamate synthase (NADPH) activity"/>
    <property type="evidence" value="ECO:0007669"/>
    <property type="project" value="UniProtKB-EC"/>
</dbReference>
<dbReference type="CDD" id="cd00982">
    <property type="entry name" value="gltB_C"/>
    <property type="match status" value="1"/>
</dbReference>
<evidence type="ECO:0000256" key="16">
    <source>
        <dbReference type="ARBA" id="ARBA00023291"/>
    </source>
</evidence>
<evidence type="ECO:0000256" key="15">
    <source>
        <dbReference type="ARBA" id="ARBA00023164"/>
    </source>
</evidence>
<evidence type="ECO:0000256" key="2">
    <source>
        <dbReference type="ARBA" id="ARBA00001927"/>
    </source>
</evidence>
<dbReference type="GO" id="GO:0051538">
    <property type="term" value="F:3 iron, 4 sulfur cluster binding"/>
    <property type="evidence" value="ECO:0007669"/>
    <property type="project" value="UniProtKB-KW"/>
</dbReference>
<evidence type="ECO:0000256" key="14">
    <source>
        <dbReference type="ARBA" id="ARBA00023014"/>
    </source>
</evidence>
<comment type="cofactor">
    <cofactor evidence="2">
        <name>[3Fe-4S] cluster</name>
        <dbReference type="ChEBI" id="CHEBI:21137"/>
    </cofactor>
</comment>
<dbReference type="InterPro" id="IPR036485">
    <property type="entry name" value="Glu_synth_asu_C_sf"/>
</dbReference>
<dbReference type="SUPFAM" id="SSF69336">
    <property type="entry name" value="Alpha subunit of glutamate synthase, C-terminal domain"/>
    <property type="match status" value="1"/>
</dbReference>